<dbReference type="InterPro" id="IPR000914">
    <property type="entry name" value="SBP_5_dom"/>
</dbReference>
<reference evidence="7 8" key="1">
    <citation type="journal article" date="2015" name="Genome Announc.">
        <title>Genome Sequence of Lactobacillus curieae CCTCC M 2011381T, a Novel Producer of Gamma-aminobutyric Acid.</title>
        <authorList>
            <person name="Wang Y."/>
            <person name="Wang Y."/>
            <person name="Lang C."/>
            <person name="Wei D."/>
            <person name="Xu P."/>
            <person name="Xie J."/>
        </authorList>
    </citation>
    <scope>NUCLEOTIDE SEQUENCE [LARGE SCALE GENOMIC DNA]</scope>
    <source>
        <strain evidence="7 8">CCTCC M 2011381</strain>
    </source>
</reference>
<dbReference type="eggNOG" id="COG4166">
    <property type="taxonomic scope" value="Bacteria"/>
</dbReference>
<keyword evidence="5" id="KW-0653">Protein transport</keyword>
<proteinExistence type="inferred from homology"/>
<evidence type="ECO:0000256" key="2">
    <source>
        <dbReference type="ARBA" id="ARBA00005695"/>
    </source>
</evidence>
<dbReference type="GO" id="GO:1904680">
    <property type="term" value="F:peptide transmembrane transporter activity"/>
    <property type="evidence" value="ECO:0007669"/>
    <property type="project" value="TreeGrafter"/>
</dbReference>
<dbReference type="EMBL" id="CP018906">
    <property type="protein sequence ID" value="AQW21909.1"/>
    <property type="molecule type" value="Genomic_DNA"/>
</dbReference>
<name>A0A1S6QJZ1_9LACO</name>
<dbReference type="Gene3D" id="3.40.190.10">
    <property type="entry name" value="Periplasmic binding protein-like II"/>
    <property type="match status" value="1"/>
</dbReference>
<dbReference type="FunFam" id="3.90.76.10:FF:000001">
    <property type="entry name" value="Oligopeptide ABC transporter substrate-binding protein"/>
    <property type="match status" value="1"/>
</dbReference>
<evidence type="ECO:0000313" key="8">
    <source>
        <dbReference type="Proteomes" id="UP000030361"/>
    </source>
</evidence>
<evidence type="ECO:0000256" key="5">
    <source>
        <dbReference type="ARBA" id="ARBA00022856"/>
    </source>
</evidence>
<gene>
    <name evidence="7" type="ORF">PL11_008270</name>
</gene>
<keyword evidence="5" id="KW-0571">Peptide transport</keyword>
<keyword evidence="4" id="KW-0732">Signal</keyword>
<dbReference type="Gene3D" id="3.90.76.10">
    <property type="entry name" value="Dipeptide-binding Protein, Domain 1"/>
    <property type="match status" value="1"/>
</dbReference>
<dbReference type="PANTHER" id="PTHR30290:SF10">
    <property type="entry name" value="PERIPLASMIC OLIGOPEPTIDE-BINDING PROTEIN-RELATED"/>
    <property type="match status" value="1"/>
</dbReference>
<dbReference type="FunFam" id="3.10.105.10:FF:000001">
    <property type="entry name" value="Oligopeptide ABC transporter, oligopeptide-binding protein"/>
    <property type="match status" value="1"/>
</dbReference>
<dbReference type="GO" id="GO:0015833">
    <property type="term" value="P:peptide transport"/>
    <property type="evidence" value="ECO:0007669"/>
    <property type="project" value="UniProtKB-KW"/>
</dbReference>
<dbReference type="InterPro" id="IPR023765">
    <property type="entry name" value="SBP_5_CS"/>
</dbReference>
<dbReference type="RefSeq" id="WP_035167391.1">
    <property type="nucleotide sequence ID" value="NZ_CP018906.1"/>
</dbReference>
<keyword evidence="3" id="KW-0813">Transport</keyword>
<evidence type="ECO:0000313" key="7">
    <source>
        <dbReference type="EMBL" id="AQW21909.1"/>
    </source>
</evidence>
<dbReference type="PIRSF" id="PIRSF002741">
    <property type="entry name" value="MppA"/>
    <property type="match status" value="1"/>
</dbReference>
<dbReference type="SUPFAM" id="SSF53850">
    <property type="entry name" value="Periplasmic binding protein-like II"/>
    <property type="match status" value="1"/>
</dbReference>
<dbReference type="Proteomes" id="UP000030361">
    <property type="component" value="Chromosome"/>
</dbReference>
<dbReference type="Gene3D" id="3.10.105.10">
    <property type="entry name" value="Dipeptide-binding Protein, Domain 3"/>
    <property type="match status" value="1"/>
</dbReference>
<sequence>MGLSHRVTMASVFATVSLILVGCGNSATSSKKQSITTSTDTELSTIDLSKTTSISAFNVLNNVDEGLFRLGKNSEVQPGIATDSKVSNDGKTYTFNLRKNAKWSNGDPVTAQDFVYSWRRTLDPKTASQYGYLFSGIKNADKIQNKKAAPSTLGVKAEGKYKLVVNLEQKIPYFKLLLGFPVFFPQDSKAVAKYVSKYGTTAKTMVYNGPFTLSGWNGTNLSWTLKKNKDYWDKGKVKLNSIKFNVVKDPSTGLNLYNQKKLDMAQLSATQAKQMGNKPNMVSRKQSSSYYIAFNQKIKAFKNKKIRQAISMAINRDTLANKVVGGGAVETDSFVSKGLAVSPKSKTDFTKDVTAPASMKYNQAEARKLFKQGMKEVGKKQLKFTLLNVDTYDQKQLSEYLQSAIEKTLPQVKVSLNNIPGQTVLSRQADQDFQVTVANWFADFSDPVTFLNILTSKNPSNISKWSNKQYDSLIDKTNGVDGSKPEARWQDMVDAQNLALKEQAIVPLYQSGEKWLINSNIKGIVYNTAGANYNYKEAYVK</sequence>
<dbReference type="OrthoDB" id="403896at2"/>
<dbReference type="InterPro" id="IPR039424">
    <property type="entry name" value="SBP_5"/>
</dbReference>
<dbReference type="Pfam" id="PF00496">
    <property type="entry name" value="SBP_bac_5"/>
    <property type="match status" value="1"/>
</dbReference>
<dbReference type="GO" id="GO:0030288">
    <property type="term" value="C:outer membrane-bounded periplasmic space"/>
    <property type="evidence" value="ECO:0007669"/>
    <property type="project" value="UniProtKB-ARBA"/>
</dbReference>
<dbReference type="CDD" id="cd08504">
    <property type="entry name" value="PBP2_OppA"/>
    <property type="match status" value="1"/>
</dbReference>
<accession>A0A1S6QJZ1</accession>
<dbReference type="AlphaFoldDB" id="A0A1S6QJZ1"/>
<dbReference type="GO" id="GO:0043190">
    <property type="term" value="C:ATP-binding cassette (ABC) transporter complex"/>
    <property type="evidence" value="ECO:0007669"/>
    <property type="project" value="InterPro"/>
</dbReference>
<evidence type="ECO:0000256" key="3">
    <source>
        <dbReference type="ARBA" id="ARBA00022448"/>
    </source>
</evidence>
<dbReference type="PANTHER" id="PTHR30290">
    <property type="entry name" value="PERIPLASMIC BINDING COMPONENT OF ABC TRANSPORTER"/>
    <property type="match status" value="1"/>
</dbReference>
<evidence type="ECO:0000259" key="6">
    <source>
        <dbReference type="Pfam" id="PF00496"/>
    </source>
</evidence>
<comment type="similarity">
    <text evidence="2">Belongs to the bacterial solute-binding protein 5 family.</text>
</comment>
<dbReference type="PROSITE" id="PS01040">
    <property type="entry name" value="SBP_BACTERIAL_5"/>
    <property type="match status" value="1"/>
</dbReference>
<dbReference type="PROSITE" id="PS51257">
    <property type="entry name" value="PROKAR_LIPOPROTEIN"/>
    <property type="match status" value="1"/>
</dbReference>
<evidence type="ECO:0000256" key="1">
    <source>
        <dbReference type="ARBA" id="ARBA00004193"/>
    </source>
</evidence>
<dbReference type="InterPro" id="IPR030678">
    <property type="entry name" value="Peptide/Ni-bd"/>
</dbReference>
<dbReference type="KEGG" id="lcu:PL11_008270"/>
<protein>
    <submittedName>
        <fullName evidence="7">Peptide ABC transporter substrate-binding protein</fullName>
    </submittedName>
</protein>
<organism evidence="7 8">
    <name type="scientific">Lentilactobacillus curieae</name>
    <dbReference type="NCBI Taxonomy" id="1138822"/>
    <lineage>
        <taxon>Bacteria</taxon>
        <taxon>Bacillati</taxon>
        <taxon>Bacillota</taxon>
        <taxon>Bacilli</taxon>
        <taxon>Lactobacillales</taxon>
        <taxon>Lactobacillaceae</taxon>
        <taxon>Lentilactobacillus</taxon>
    </lineage>
</organism>
<comment type="subcellular location">
    <subcellularLocation>
        <location evidence="1">Cell membrane</location>
        <topology evidence="1">Lipid-anchor</topology>
    </subcellularLocation>
</comment>
<evidence type="ECO:0000256" key="4">
    <source>
        <dbReference type="ARBA" id="ARBA00022729"/>
    </source>
</evidence>
<feature type="domain" description="Solute-binding protein family 5" evidence="6">
    <location>
        <begin position="75"/>
        <end position="459"/>
    </location>
</feature>
<keyword evidence="8" id="KW-1185">Reference proteome</keyword>